<feature type="region of interest" description="Disordered" evidence="1">
    <location>
        <begin position="1"/>
        <end position="25"/>
    </location>
</feature>
<feature type="compositionally biased region" description="Low complexity" evidence="1">
    <location>
        <begin position="282"/>
        <end position="293"/>
    </location>
</feature>
<feature type="region of interest" description="Disordered" evidence="1">
    <location>
        <begin position="266"/>
        <end position="385"/>
    </location>
</feature>
<dbReference type="EMBL" id="CP015054">
    <property type="protein sequence ID" value="QGN14169.1"/>
    <property type="molecule type" value="Genomic_DNA"/>
</dbReference>
<proteinExistence type="predicted"/>
<name>A0ABX6ER16_KLUMA</name>
<reference evidence="2 3" key="1">
    <citation type="submission" date="2016-03" db="EMBL/GenBank/DDBJ databases">
        <title>How can Kluyveromyces marxianus grow so fast - potential evolutionary course in Saccharomyces Complex revealed by comparative genomics.</title>
        <authorList>
            <person name="Mo W."/>
            <person name="Lu W."/>
            <person name="Yang X."/>
            <person name="Qi J."/>
            <person name="Lv H."/>
        </authorList>
    </citation>
    <scope>NUCLEOTIDE SEQUENCE [LARGE SCALE GENOMIC DNA]</scope>
    <source>
        <strain evidence="2 3">FIM1</strain>
    </source>
</reference>
<feature type="compositionally biased region" description="Pro residues" evidence="1">
    <location>
        <begin position="1"/>
        <end position="11"/>
    </location>
</feature>
<feature type="compositionally biased region" description="Low complexity" evidence="1">
    <location>
        <begin position="199"/>
        <end position="214"/>
    </location>
</feature>
<feature type="compositionally biased region" description="Polar residues" evidence="1">
    <location>
        <begin position="234"/>
        <end position="250"/>
    </location>
</feature>
<accession>A0ABX6ER16</accession>
<feature type="compositionally biased region" description="Polar residues" evidence="1">
    <location>
        <begin position="333"/>
        <end position="349"/>
    </location>
</feature>
<organism evidence="2 3">
    <name type="scientific">Kluyveromyces marxianus</name>
    <name type="common">Yeast</name>
    <name type="synonym">Candida kefyr</name>
    <dbReference type="NCBI Taxonomy" id="4911"/>
    <lineage>
        <taxon>Eukaryota</taxon>
        <taxon>Fungi</taxon>
        <taxon>Dikarya</taxon>
        <taxon>Ascomycota</taxon>
        <taxon>Saccharomycotina</taxon>
        <taxon>Saccharomycetes</taxon>
        <taxon>Saccharomycetales</taxon>
        <taxon>Saccharomycetaceae</taxon>
        <taxon>Kluyveromyces</taxon>
    </lineage>
</organism>
<keyword evidence="3" id="KW-1185">Reference proteome</keyword>
<reference evidence="2 3" key="2">
    <citation type="submission" date="2019-11" db="EMBL/GenBank/DDBJ databases">
        <authorList>
            <person name="Lu H."/>
        </authorList>
    </citation>
    <scope>NUCLEOTIDE SEQUENCE [LARGE SCALE GENOMIC DNA]</scope>
    <source>
        <strain evidence="2 3">FIM1</strain>
    </source>
</reference>
<evidence type="ECO:0000313" key="2">
    <source>
        <dbReference type="EMBL" id="QGN14169.1"/>
    </source>
</evidence>
<feature type="region of interest" description="Disordered" evidence="1">
    <location>
        <begin position="181"/>
        <end position="250"/>
    </location>
</feature>
<dbReference type="Proteomes" id="UP000422736">
    <property type="component" value="Chromosome 1"/>
</dbReference>
<feature type="region of interest" description="Disordered" evidence="1">
    <location>
        <begin position="402"/>
        <end position="451"/>
    </location>
</feature>
<feature type="compositionally biased region" description="Polar residues" evidence="1">
    <location>
        <begin position="266"/>
        <end position="281"/>
    </location>
</feature>
<gene>
    <name evidence="2" type="primary">LRE1</name>
    <name evidence="2" type="ORF">FIM1_822</name>
</gene>
<feature type="compositionally biased region" description="Polar residues" evidence="1">
    <location>
        <begin position="294"/>
        <end position="313"/>
    </location>
</feature>
<feature type="compositionally biased region" description="Basic residues" evidence="1">
    <location>
        <begin position="414"/>
        <end position="425"/>
    </location>
</feature>
<evidence type="ECO:0000256" key="1">
    <source>
        <dbReference type="SAM" id="MobiDB-lite"/>
    </source>
</evidence>
<evidence type="ECO:0000313" key="3">
    <source>
        <dbReference type="Proteomes" id="UP000422736"/>
    </source>
</evidence>
<feature type="compositionally biased region" description="Polar residues" evidence="1">
    <location>
        <begin position="426"/>
        <end position="446"/>
    </location>
</feature>
<sequence length="468" mass="52055">MLSVPTFPPDPTSGVAPLKSRGHRHKRSFAVSGDFDFLRKDPMIKGSNSINNDPPSRIDLNNLPSYSKHMPGNDPITIPVSLSEVGSMHHDELSFNSTANSMLNSQTAADQVFTSPRFFITEEPKFTGGFKDVPDAIINLDDALKTRPRSFKSHRRTESAPADLQLSFNLDRKLRLTEEQVAEEEEENYNTTIIQVEDPSNSSSESLSGKNSPKLAPPSHPTLMSPLRARCPSPVTSRDSPSKLSGYNTLKINKQKERYYNYYTKQIPSNGSGSSTVGNQTSSMSISSESSISNRQLSTPNTPVSMNYGNSRKITPRTKPFKYETQVYDIRQDAQNGNMPRRSTVSTIESNDTSSSRHHNSSSLSSSSPFPPLTQDLLLGQPGDSVDLSHVDEINDEHITIIPPNSAERETPKHKSRLRYTKHSSSRSMSDQTRTLQVKSNPSSDLTIKERKHGKFNIISSLFSRPKR</sequence>
<protein>
    <submittedName>
        <fullName evidence="2">Protein LRE1</fullName>
    </submittedName>
</protein>